<sequence>MKIKLKTITPLHIGSGKELTPTEYLIENNYFHRINMNSLFSDPEFQPLMENFITLAENQRYIGELVPADLLKKHILYSLPITGEAQTYLKDNKTIVKEFIKSAGKVFIPGSSLKGSILSAIFWDSLKKAYNSNIFWRVKRGREEIGVKEFITECLRGRFSYDELLNFVFFQFAEGEIKNRFAHWLDVVDSETKNPSDVLQISLAKVRGAKSGKELPILYETIKPGIEFSTEIKAKNTILKEKEILEIVDKFYRKVLGKDKNAISTDRKLLRLGQGSTAYATSCLILVEELGIKNYKVKPPLTRKRIDGVSPLGWLEIIFVE</sequence>
<comment type="similarity">
    <text evidence="2">Belongs to the CRISPR-associated Csm5 family.</text>
</comment>
<evidence type="ECO:0000313" key="8">
    <source>
        <dbReference type="EMBL" id="HGU47432.1"/>
    </source>
</evidence>
<protein>
    <recommendedName>
        <fullName evidence="3">CRISPR system Cms protein Csm5</fullName>
    </recommendedName>
    <alternativeName>
        <fullName evidence="6">CRISPR type III A-associated protein Csm5</fullName>
    </alternativeName>
</protein>
<evidence type="ECO:0000256" key="1">
    <source>
        <dbReference type="ARBA" id="ARBA00003088"/>
    </source>
</evidence>
<proteinExistence type="inferred from homology"/>
<keyword evidence="4" id="KW-0694">RNA-binding</keyword>
<accession>A0A7C4WAE8</accession>
<evidence type="ECO:0000256" key="6">
    <source>
        <dbReference type="ARBA" id="ARBA00031720"/>
    </source>
</evidence>
<gene>
    <name evidence="8" type="primary">csm5</name>
    <name evidence="8" type="ORF">ENT60_02575</name>
</gene>
<dbReference type="EMBL" id="DSZH01000116">
    <property type="protein sequence ID" value="HGU47432.1"/>
    <property type="molecule type" value="Genomic_DNA"/>
</dbReference>
<feature type="domain" description="CRISPR type III-associated protein" evidence="7">
    <location>
        <begin position="4"/>
        <end position="270"/>
    </location>
</feature>
<dbReference type="AlphaFoldDB" id="A0A7C4WAE8"/>
<evidence type="ECO:0000256" key="2">
    <source>
        <dbReference type="ARBA" id="ARBA00006680"/>
    </source>
</evidence>
<reference evidence="8" key="1">
    <citation type="journal article" date="2020" name="mSystems">
        <title>Genome- and Community-Level Interaction Insights into Carbon Utilization and Element Cycling Functions of Hydrothermarchaeota in Hydrothermal Sediment.</title>
        <authorList>
            <person name="Zhou Z."/>
            <person name="Liu Y."/>
            <person name="Xu W."/>
            <person name="Pan J."/>
            <person name="Luo Z.H."/>
            <person name="Li M."/>
        </authorList>
    </citation>
    <scope>NUCLEOTIDE SEQUENCE [LARGE SCALE GENOMIC DNA]</scope>
    <source>
        <strain evidence="8">SpSt-594</strain>
    </source>
</reference>
<dbReference type="InterPro" id="IPR005537">
    <property type="entry name" value="RAMP_III_fam"/>
</dbReference>
<keyword evidence="5" id="KW-0051">Antiviral defense</keyword>
<evidence type="ECO:0000256" key="5">
    <source>
        <dbReference type="ARBA" id="ARBA00023118"/>
    </source>
</evidence>
<organism evidence="8">
    <name type="scientific">candidate division WOR-3 bacterium</name>
    <dbReference type="NCBI Taxonomy" id="2052148"/>
    <lineage>
        <taxon>Bacteria</taxon>
        <taxon>Bacteria division WOR-3</taxon>
    </lineage>
</organism>
<evidence type="ECO:0000256" key="3">
    <source>
        <dbReference type="ARBA" id="ARBA00016113"/>
    </source>
</evidence>
<evidence type="ECO:0000259" key="7">
    <source>
        <dbReference type="Pfam" id="PF03787"/>
    </source>
</evidence>
<dbReference type="GO" id="GO:0051607">
    <property type="term" value="P:defense response to virus"/>
    <property type="evidence" value="ECO:0007669"/>
    <property type="project" value="UniProtKB-KW"/>
</dbReference>
<dbReference type="PANTHER" id="PTHR38007:SF1">
    <property type="entry name" value="CRISPR SYSTEM CMS PROTEIN CSM5"/>
    <property type="match status" value="1"/>
</dbReference>
<evidence type="ECO:0000256" key="4">
    <source>
        <dbReference type="ARBA" id="ARBA00022884"/>
    </source>
</evidence>
<dbReference type="InterPro" id="IPR010173">
    <property type="entry name" value="CRISPR-assoc_Csm5"/>
</dbReference>
<comment type="function">
    <text evidence="1">This subunit might be involved in maturation of a crRNA intermediate to its mature form.</text>
</comment>
<comment type="caution">
    <text evidence="8">The sequence shown here is derived from an EMBL/GenBank/DDBJ whole genome shotgun (WGS) entry which is preliminary data.</text>
</comment>
<name>A0A7C4WAE8_UNCW3</name>
<dbReference type="PANTHER" id="PTHR38007">
    <property type="entry name" value="CRISPR SYSTEM CMS PROTEIN CSM5"/>
    <property type="match status" value="1"/>
</dbReference>
<dbReference type="NCBIfam" id="TIGR01899">
    <property type="entry name" value="cas_TM1807_csm5"/>
    <property type="match status" value="1"/>
</dbReference>
<dbReference type="Pfam" id="PF03787">
    <property type="entry name" value="RAMPs"/>
    <property type="match status" value="1"/>
</dbReference>
<dbReference type="GO" id="GO:0003723">
    <property type="term" value="F:RNA binding"/>
    <property type="evidence" value="ECO:0007669"/>
    <property type="project" value="UniProtKB-KW"/>
</dbReference>